<dbReference type="InterPro" id="IPR044043">
    <property type="entry name" value="VanA_C_cat"/>
</dbReference>
<dbReference type="RefSeq" id="WP_111489307.1">
    <property type="nucleotide sequence ID" value="NZ_CP031264.1"/>
</dbReference>
<sequence length="345" mass="37932">MSTPTTAPLTRRDQAERAMRHSWFPVARSVDLATPQPAVLLGEQLVVFRDGSGAARVTARRCPHRGADLSLGIVHGGSIGCPYHGWRFDGADGGCTHVPSLADPSRIPPKAAIRAYPAVERFGHVWTVLEEPVTELYDPAEWHGHDLVWLAADPLDSPTGVAAAIENFRDVAHFPFVHQVSMGPTPEVVEPLEVSRDGIDVRMERMLDAGSGDWAAQGDCLMAYHCIAPGFASISYRYANAGLRVVAGFPSPVSYEQVKIFWGVANDRDFRGDSLEECLRVEEMVYLEDMPVVANLQPREVPWDAEVPEFSVPADLFTLNYRRAFGELMNRTERLLSGEGGPART</sequence>
<evidence type="ECO:0000256" key="5">
    <source>
        <dbReference type="ARBA" id="ARBA00023014"/>
    </source>
</evidence>
<dbReference type="AlphaFoldDB" id="A0A345SS00"/>
<feature type="domain" description="Rieske" evidence="6">
    <location>
        <begin position="23"/>
        <end position="127"/>
    </location>
</feature>
<dbReference type="Gene3D" id="2.102.10.10">
    <property type="entry name" value="Rieske [2Fe-2S] iron-sulphur domain"/>
    <property type="match status" value="1"/>
</dbReference>
<organism evidence="7 8">
    <name type="scientific">Peterkaempfera bronchialis</name>
    <dbReference type="NCBI Taxonomy" id="2126346"/>
    <lineage>
        <taxon>Bacteria</taxon>
        <taxon>Bacillati</taxon>
        <taxon>Actinomycetota</taxon>
        <taxon>Actinomycetes</taxon>
        <taxon>Kitasatosporales</taxon>
        <taxon>Streptomycetaceae</taxon>
        <taxon>Peterkaempfera</taxon>
    </lineage>
</organism>
<dbReference type="OrthoDB" id="5243643at2"/>
<keyword evidence="5" id="KW-0411">Iron-sulfur</keyword>
<evidence type="ECO:0000313" key="8">
    <source>
        <dbReference type="Proteomes" id="UP000249340"/>
    </source>
</evidence>
<reference evidence="8" key="1">
    <citation type="submission" date="2018-07" db="EMBL/GenBank/DDBJ databases">
        <title>Streptacidiphilus bronchialis DSM 106435 chromosome.</title>
        <authorList>
            <person name="Batra D."/>
            <person name="Gulvik C.A."/>
        </authorList>
    </citation>
    <scope>NUCLEOTIDE SEQUENCE [LARGE SCALE GENOMIC DNA]</scope>
    <source>
        <strain evidence="8">DSM 106435</strain>
    </source>
</reference>
<dbReference type="GO" id="GO:0004497">
    <property type="term" value="F:monooxygenase activity"/>
    <property type="evidence" value="ECO:0007669"/>
    <property type="project" value="UniProtKB-ARBA"/>
</dbReference>
<dbReference type="PANTHER" id="PTHR21266">
    <property type="entry name" value="IRON-SULFUR DOMAIN CONTAINING PROTEIN"/>
    <property type="match status" value="1"/>
</dbReference>
<dbReference type="GO" id="GO:0051213">
    <property type="term" value="F:dioxygenase activity"/>
    <property type="evidence" value="ECO:0007669"/>
    <property type="project" value="UniProtKB-KW"/>
</dbReference>
<gene>
    <name evidence="7" type="ORF">C7M71_002480</name>
</gene>
<dbReference type="GO" id="GO:0051537">
    <property type="term" value="F:2 iron, 2 sulfur cluster binding"/>
    <property type="evidence" value="ECO:0007669"/>
    <property type="project" value="UniProtKB-KW"/>
</dbReference>
<protein>
    <submittedName>
        <fullName evidence="7">Aromatic ring-hydroxylating dioxygenase subunit alpha</fullName>
    </submittedName>
</protein>
<evidence type="ECO:0000259" key="6">
    <source>
        <dbReference type="PROSITE" id="PS51296"/>
    </source>
</evidence>
<keyword evidence="7" id="KW-0223">Dioxygenase</keyword>
<dbReference type="InterPro" id="IPR036922">
    <property type="entry name" value="Rieske_2Fe-2S_sf"/>
</dbReference>
<dbReference type="Pfam" id="PF19112">
    <property type="entry name" value="VanA_C"/>
    <property type="match status" value="1"/>
</dbReference>
<dbReference type="Gene3D" id="3.90.380.10">
    <property type="entry name" value="Naphthalene 1,2-dioxygenase Alpha Subunit, Chain A, domain 1"/>
    <property type="match status" value="1"/>
</dbReference>
<evidence type="ECO:0000256" key="2">
    <source>
        <dbReference type="ARBA" id="ARBA00022723"/>
    </source>
</evidence>
<keyword evidence="1" id="KW-0001">2Fe-2S</keyword>
<dbReference type="InterPro" id="IPR050584">
    <property type="entry name" value="Cholesterol_7-desaturase"/>
</dbReference>
<dbReference type="Pfam" id="PF00355">
    <property type="entry name" value="Rieske"/>
    <property type="match status" value="1"/>
</dbReference>
<keyword evidence="3" id="KW-0560">Oxidoreductase</keyword>
<proteinExistence type="predicted"/>
<dbReference type="PANTHER" id="PTHR21266:SF60">
    <property type="entry name" value="3-KETOSTEROID-9-ALPHA-MONOOXYGENASE, OXYGENASE COMPONENT"/>
    <property type="match status" value="1"/>
</dbReference>
<dbReference type="SUPFAM" id="SSF50022">
    <property type="entry name" value="ISP domain"/>
    <property type="match status" value="1"/>
</dbReference>
<evidence type="ECO:0000256" key="3">
    <source>
        <dbReference type="ARBA" id="ARBA00023002"/>
    </source>
</evidence>
<name>A0A345SS00_9ACTN</name>
<accession>A0A345SS00</accession>
<evidence type="ECO:0000256" key="4">
    <source>
        <dbReference type="ARBA" id="ARBA00023004"/>
    </source>
</evidence>
<evidence type="ECO:0000313" key="7">
    <source>
        <dbReference type="EMBL" id="AXI76505.1"/>
    </source>
</evidence>
<dbReference type="GO" id="GO:0016705">
    <property type="term" value="F:oxidoreductase activity, acting on paired donors, with incorporation or reduction of molecular oxygen"/>
    <property type="evidence" value="ECO:0007669"/>
    <property type="project" value="UniProtKB-ARBA"/>
</dbReference>
<dbReference type="PROSITE" id="PS51296">
    <property type="entry name" value="RIESKE"/>
    <property type="match status" value="1"/>
</dbReference>
<dbReference type="Proteomes" id="UP000249340">
    <property type="component" value="Chromosome"/>
</dbReference>
<dbReference type="KEGG" id="stri:C7M71_002480"/>
<keyword evidence="4" id="KW-0408">Iron</keyword>
<dbReference type="GO" id="GO:0046872">
    <property type="term" value="F:metal ion binding"/>
    <property type="evidence" value="ECO:0007669"/>
    <property type="project" value="UniProtKB-KW"/>
</dbReference>
<dbReference type="InterPro" id="IPR017941">
    <property type="entry name" value="Rieske_2Fe-2S"/>
</dbReference>
<keyword evidence="2" id="KW-0479">Metal-binding</keyword>
<dbReference type="SUPFAM" id="SSF55961">
    <property type="entry name" value="Bet v1-like"/>
    <property type="match status" value="1"/>
</dbReference>
<evidence type="ECO:0000256" key="1">
    <source>
        <dbReference type="ARBA" id="ARBA00022714"/>
    </source>
</evidence>
<dbReference type="EMBL" id="CP031264">
    <property type="protein sequence ID" value="AXI76505.1"/>
    <property type="molecule type" value="Genomic_DNA"/>
</dbReference>
<keyword evidence="8" id="KW-1185">Reference proteome</keyword>